<gene>
    <name evidence="1" type="ORF">BpHYR1_051942</name>
</gene>
<reference evidence="1 2" key="1">
    <citation type="journal article" date="2018" name="Sci. Rep.">
        <title>Genomic signatures of local adaptation to the degree of environmental predictability in rotifers.</title>
        <authorList>
            <person name="Franch-Gras L."/>
            <person name="Hahn C."/>
            <person name="Garcia-Roger E.M."/>
            <person name="Carmona M.J."/>
            <person name="Serra M."/>
            <person name="Gomez A."/>
        </authorList>
    </citation>
    <scope>NUCLEOTIDE SEQUENCE [LARGE SCALE GENOMIC DNA]</scope>
    <source>
        <strain evidence="1">HYR1</strain>
    </source>
</reference>
<sequence>MCSLRENVFDISAPLAVFNSSICSQTLLNDSNNNVCENFNIDEFSDEDILCIYRKNTKQDLLTQTLETGMRARFRWKKIFIIVIFVRSLQVRVKNRIPVITVTSTSTPSLSKWDQDMHMYHTPVHSEPRRVRNALVRAKKPKESVINFEGSFIICQSIGSASSFIRTPNMQLFNVDLKTPSSVGRNQEGLLLGKKNFKSVSFLSNPSTPVVGKGRNLLSAEHHRMRPSYSYSSIPYIDQEELDKIMKTEYNVHVINLCRIDDEDDCGFEEKPCHSCIGSLFFIFKSITSSLREYLVPLANKEKNI</sequence>
<keyword evidence="2" id="KW-1185">Reference proteome</keyword>
<evidence type="ECO:0000313" key="2">
    <source>
        <dbReference type="Proteomes" id="UP000276133"/>
    </source>
</evidence>
<accession>A0A3M7R156</accession>
<dbReference type="EMBL" id="REGN01004531">
    <property type="protein sequence ID" value="RNA17101.1"/>
    <property type="molecule type" value="Genomic_DNA"/>
</dbReference>
<organism evidence="1 2">
    <name type="scientific">Brachionus plicatilis</name>
    <name type="common">Marine rotifer</name>
    <name type="synonym">Brachionus muelleri</name>
    <dbReference type="NCBI Taxonomy" id="10195"/>
    <lineage>
        <taxon>Eukaryota</taxon>
        <taxon>Metazoa</taxon>
        <taxon>Spiralia</taxon>
        <taxon>Gnathifera</taxon>
        <taxon>Rotifera</taxon>
        <taxon>Eurotatoria</taxon>
        <taxon>Monogononta</taxon>
        <taxon>Pseudotrocha</taxon>
        <taxon>Ploima</taxon>
        <taxon>Brachionidae</taxon>
        <taxon>Brachionus</taxon>
    </lineage>
</organism>
<dbReference type="AlphaFoldDB" id="A0A3M7R156"/>
<name>A0A3M7R156_BRAPC</name>
<dbReference type="Proteomes" id="UP000276133">
    <property type="component" value="Unassembled WGS sequence"/>
</dbReference>
<evidence type="ECO:0000313" key="1">
    <source>
        <dbReference type="EMBL" id="RNA17101.1"/>
    </source>
</evidence>
<comment type="caution">
    <text evidence="1">The sequence shown here is derived from an EMBL/GenBank/DDBJ whole genome shotgun (WGS) entry which is preliminary data.</text>
</comment>
<protein>
    <submittedName>
        <fullName evidence="1">Uncharacterized protein</fullName>
    </submittedName>
</protein>
<proteinExistence type="predicted"/>